<keyword evidence="3" id="KW-1185">Reference proteome</keyword>
<accession>A0A812K9Y6</accession>
<organism evidence="2 3">
    <name type="scientific">Symbiodinium natans</name>
    <dbReference type="NCBI Taxonomy" id="878477"/>
    <lineage>
        <taxon>Eukaryota</taxon>
        <taxon>Sar</taxon>
        <taxon>Alveolata</taxon>
        <taxon>Dinophyceae</taxon>
        <taxon>Suessiales</taxon>
        <taxon>Symbiodiniaceae</taxon>
        <taxon>Symbiodinium</taxon>
    </lineage>
</organism>
<comment type="caution">
    <text evidence="2">The sequence shown here is derived from an EMBL/GenBank/DDBJ whole genome shotgun (WGS) entry which is preliminary data.</text>
</comment>
<dbReference type="Proteomes" id="UP000604046">
    <property type="component" value="Unassembled WGS sequence"/>
</dbReference>
<feature type="non-terminal residue" evidence="2">
    <location>
        <position position="1"/>
    </location>
</feature>
<evidence type="ECO:0000313" key="3">
    <source>
        <dbReference type="Proteomes" id="UP000604046"/>
    </source>
</evidence>
<evidence type="ECO:0000313" key="2">
    <source>
        <dbReference type="EMBL" id="CAE7225392.1"/>
    </source>
</evidence>
<name>A0A812K9Y6_9DINO</name>
<feature type="compositionally biased region" description="Low complexity" evidence="1">
    <location>
        <begin position="137"/>
        <end position="150"/>
    </location>
</feature>
<gene>
    <name evidence="2" type="ORF">SNAT2548_LOCUS8679</name>
</gene>
<proteinExistence type="predicted"/>
<feature type="compositionally biased region" description="Polar residues" evidence="1">
    <location>
        <begin position="250"/>
        <end position="263"/>
    </location>
</feature>
<feature type="region of interest" description="Disordered" evidence="1">
    <location>
        <begin position="137"/>
        <end position="163"/>
    </location>
</feature>
<feature type="region of interest" description="Disordered" evidence="1">
    <location>
        <begin position="223"/>
        <end position="276"/>
    </location>
</feature>
<protein>
    <submittedName>
        <fullName evidence="2">Uncharacterized protein</fullName>
    </submittedName>
</protein>
<sequence>QELRCFAHFSFYVSLASRFWAALHPVGPASSLKSRPAPSPKRSRLRGAMCRCRLALLYSLPALCLSHTLHSSLPPDDAERGLPVMRRESKDAAAAQGFVQVDPVEEVQDQLHEATEAAQSAAATAATAQEAAREAVVAAAAPATTPSTTAPKASDAFSPESLDKPYRSSVVVNVPAKTTPTTTTTQPPGTTATTVNIAQMVAAAKAAAEEARDAAAAAAKRASAANASIPRGKEGHPSDTLPEGHPANLPASSTAHPTAQSAAGTAGSDLAQLSSC</sequence>
<evidence type="ECO:0000256" key="1">
    <source>
        <dbReference type="SAM" id="MobiDB-lite"/>
    </source>
</evidence>
<reference evidence="2" key="1">
    <citation type="submission" date="2021-02" db="EMBL/GenBank/DDBJ databases">
        <authorList>
            <person name="Dougan E. K."/>
            <person name="Rhodes N."/>
            <person name="Thang M."/>
            <person name="Chan C."/>
        </authorList>
    </citation>
    <scope>NUCLEOTIDE SEQUENCE</scope>
</reference>
<dbReference type="EMBL" id="CAJNDS010000649">
    <property type="protein sequence ID" value="CAE7225392.1"/>
    <property type="molecule type" value="Genomic_DNA"/>
</dbReference>
<dbReference type="AlphaFoldDB" id="A0A812K9Y6"/>